<dbReference type="SUPFAM" id="SSF57184">
    <property type="entry name" value="Growth factor receptor domain"/>
    <property type="match status" value="2"/>
</dbReference>
<dbReference type="Proteomes" id="UP000075883">
    <property type="component" value="Unassembled WGS sequence"/>
</dbReference>
<dbReference type="InterPro" id="IPR009030">
    <property type="entry name" value="Growth_fac_rcpt_cys_sf"/>
</dbReference>
<dbReference type="EMBL" id="AXCM01000202">
    <property type="status" value="NOT_ANNOTATED_CDS"/>
    <property type="molecule type" value="Genomic_DNA"/>
</dbReference>
<protein>
    <submittedName>
        <fullName evidence="2">Uncharacterized protein</fullName>
    </submittedName>
</protein>
<evidence type="ECO:0000313" key="3">
    <source>
        <dbReference type="Proteomes" id="UP000075883"/>
    </source>
</evidence>
<reference evidence="3" key="1">
    <citation type="submission" date="2013-09" db="EMBL/GenBank/DDBJ databases">
        <title>The Genome Sequence of Anopheles culicifacies species A.</title>
        <authorList>
            <consortium name="The Broad Institute Genomics Platform"/>
            <person name="Neafsey D.E."/>
            <person name="Besansky N."/>
            <person name="Howell P."/>
            <person name="Walton C."/>
            <person name="Young S.K."/>
            <person name="Zeng Q."/>
            <person name="Gargeya S."/>
            <person name="Fitzgerald M."/>
            <person name="Haas B."/>
            <person name="Abouelleil A."/>
            <person name="Allen A.W."/>
            <person name="Alvarado L."/>
            <person name="Arachchi H.M."/>
            <person name="Berlin A.M."/>
            <person name="Chapman S.B."/>
            <person name="Gainer-Dewar J."/>
            <person name="Goldberg J."/>
            <person name="Griggs A."/>
            <person name="Gujja S."/>
            <person name="Hansen M."/>
            <person name="Howarth C."/>
            <person name="Imamovic A."/>
            <person name="Ireland A."/>
            <person name="Larimer J."/>
            <person name="McCowan C."/>
            <person name="Murphy C."/>
            <person name="Pearson M."/>
            <person name="Poon T.W."/>
            <person name="Priest M."/>
            <person name="Roberts A."/>
            <person name="Saif S."/>
            <person name="Shea T."/>
            <person name="Sisk P."/>
            <person name="Sykes S."/>
            <person name="Wortman J."/>
            <person name="Nusbaum C."/>
            <person name="Birren B."/>
        </authorList>
    </citation>
    <scope>NUCLEOTIDE SEQUENCE [LARGE SCALE GENOMIC DNA]</scope>
    <source>
        <strain evidence="3">A-37</strain>
    </source>
</reference>
<feature type="compositionally biased region" description="Low complexity" evidence="1">
    <location>
        <begin position="1346"/>
        <end position="1360"/>
    </location>
</feature>
<reference evidence="2" key="2">
    <citation type="submission" date="2020-05" db="UniProtKB">
        <authorList>
            <consortium name="EnsemblMetazoa"/>
        </authorList>
    </citation>
    <scope>IDENTIFICATION</scope>
    <source>
        <strain evidence="2">A-37</strain>
    </source>
</reference>
<sequence>MYLGSSLAPIVVLERQSNILRGILLAWLLGVTFALSVATNDTIPMSGNVTSDSLNDGNISDSSETIGNKTDGTRKRFNRQIPINSYSPSSYSIPNVLPIGGAMPGLLPTVSGTVPTQGANINCPPGSIFRDGQCLQQVRYCAAGYNMVGNTCVGQSTCQQGYNLVNGQCHLQAPCATQVCGMPPVIVQPQPLPPPPPPPPPMITTCTCESGYTQVGNQCMKQESIPSEVRTQESNHVERLTCPAGYELNYDECVQHHTQEARCERGIRRDNLCVVTAECRYPYVSDMYGRCVKNMTTAVQCPPEARLVGSECLYEKPECPTGYRQEANMCFQREQIPISCEGGEPPQGGLCVVGNPTCPPEFRLTSGGQCMQERRTRPICPPGLRLDNDVCVMQELNCPPGFTDRGGGVCLNHERKPATCPSGARLVGDVCEYEREICPRDYKLEYMQCVRYRQQPAVCPNGLQLQGGECILASISCETGYTLKNGACVRELIGRKTCPVGSTLREDKCVMGTPKCDYGFLLRDGVCVQQSRQEPRCAAGAQLRNGKCVLRVNDCPSGAIRNGECVQGNQQRPTCDAGFSYVRGRCLAEPQCEYGFTYRKDESMCISVTKTAMSCPSGTVLEDGQCVSHDMICTDGYTLQNGQCVMSMTTTPICPPGTSLDGNRCQTTIAAQCRAGSTAVAGGCEVVELAYPTCPAGYSYYGGQCHGTLTTAAAPAPAPAPSPCMYGTCANPCTTGICGVPCATGCATQTIQPVIQTIQTTQPATCPAGYTMQGSACTRRAITQLDCPLGYTMNAGQCVSYHAMVCAEGSTLQGDRCVQMKVRQATCRDGHQQQGNRCVHMRLDCPPGYRSEGGNCVTVTEKAATCPNGSIKKQGYCVSTPICPSGYYLHQDMCQREDHTAINCPSGFVLAESECIAQPSCAVGYRLEGNMCVRTEQRALSCPSSARLVQDYCVVGSPICEQGYDNIGDRCVKSDYRQPICPPNSRFRDSVCVFLRPPHCEHGYTYSAGQCTKLDRQPINCPNEFQITGDRCVSNRLICPMGYQKNGNECVLEIRRTILCPYGSTLRGNLCIGNGPNCEPNYRMTRGECIGVTYSAPECPPDTVITDGRCVRSATCAFGYQLRGTQCVKQQVIKLTCARGFSHNGNCVALGPSCPPEHEMRREGCVRRETQEPNCPAGASLQNNYCVIGRPQCTGEYRYENGRCIKVAKIRAQCRGNAELRNGMCVTKMTTSSTYCQPGSSSTSYPSVASGSTTMGATIQSLPLYPSVVSLDTGSSTASDVDIKYSEGHKYTSRFDDYMTDDVTIDNYIGTIGSYDGAIGGYDGTIGGYDGAIGGYDEDNGNYDVYSSNTNQSSDTNSYSGPSSNVHDEEYKVTAETATEVTREKRCTVMGPRICANVDESSWTCKHNTYASIASSYCKSESTVIQLVVDHHRSYNDTFIVMAPTDTAEESYDENEEEDYGDGTFDVEWNNSISSSESTESCSSSEPCSDGAGVITQPLGTITLDDTLAAVQFGKLVHILGQLLHTLLQPDMAPIDDVDAVRFRICHVLVHEAPESRQIRGDARYTHHCTFGRCVSPWFVVGWKHTKMATAYEFFIVQPKQWVGRVEELGMEHDFHTIVLGVEEMTSTDRIQHWIIPVIHHVVRRNRWIAIPLQCIQTTLDLNDILFGQYLGTFGQLTLQTGLVHPLSNVLLYAVDRIPQLFRDRMTTQ</sequence>
<feature type="compositionally biased region" description="Polar residues" evidence="1">
    <location>
        <begin position="54"/>
        <end position="70"/>
    </location>
</feature>
<proteinExistence type="predicted"/>
<dbReference type="VEuPathDB" id="VectorBase:ACUA007892"/>
<organism evidence="2 3">
    <name type="scientific">Anopheles culicifacies</name>
    <dbReference type="NCBI Taxonomy" id="139723"/>
    <lineage>
        <taxon>Eukaryota</taxon>
        <taxon>Metazoa</taxon>
        <taxon>Ecdysozoa</taxon>
        <taxon>Arthropoda</taxon>
        <taxon>Hexapoda</taxon>
        <taxon>Insecta</taxon>
        <taxon>Pterygota</taxon>
        <taxon>Neoptera</taxon>
        <taxon>Endopterygota</taxon>
        <taxon>Diptera</taxon>
        <taxon>Nematocera</taxon>
        <taxon>Culicoidea</taxon>
        <taxon>Culicidae</taxon>
        <taxon>Anophelinae</taxon>
        <taxon>Anopheles</taxon>
        <taxon>culicifacies species complex</taxon>
    </lineage>
</organism>
<dbReference type="STRING" id="139723.A0A182M2J6"/>
<accession>A0A182M2J6</accession>
<dbReference type="PANTHER" id="PTHR37157:SF2">
    <property type="entry name" value="EB DOMAIN-CONTAINING PROTEIN-RELATED"/>
    <property type="match status" value="1"/>
</dbReference>
<feature type="region of interest" description="Disordered" evidence="1">
    <location>
        <begin position="54"/>
        <end position="74"/>
    </location>
</feature>
<dbReference type="PANTHER" id="PTHR37157">
    <property type="entry name" value="PRION-LIKE-(Q/N-RICH) DOMAIN-BEARING PROTEIN 25"/>
    <property type="match status" value="1"/>
</dbReference>
<feature type="region of interest" description="Disordered" evidence="1">
    <location>
        <begin position="1343"/>
        <end position="1368"/>
    </location>
</feature>
<dbReference type="InterPro" id="IPR006150">
    <property type="entry name" value="Cys_repeat_1"/>
</dbReference>
<dbReference type="SMART" id="SM00289">
    <property type="entry name" value="WR1"/>
    <property type="match status" value="8"/>
</dbReference>
<dbReference type="EnsemblMetazoa" id="ACUA007892-RA">
    <property type="protein sequence ID" value="ACUA007892-PA"/>
    <property type="gene ID" value="ACUA007892"/>
</dbReference>
<evidence type="ECO:0000256" key="1">
    <source>
        <dbReference type="SAM" id="MobiDB-lite"/>
    </source>
</evidence>
<keyword evidence="3" id="KW-1185">Reference proteome</keyword>
<name>A0A182M2J6_9DIPT</name>
<evidence type="ECO:0000313" key="2">
    <source>
        <dbReference type="EnsemblMetazoa" id="ACUA007892-PA"/>
    </source>
</evidence>